<organism evidence="3 4">
    <name type="scientific">Aphanomyces stellatus</name>
    <dbReference type="NCBI Taxonomy" id="120398"/>
    <lineage>
        <taxon>Eukaryota</taxon>
        <taxon>Sar</taxon>
        <taxon>Stramenopiles</taxon>
        <taxon>Oomycota</taxon>
        <taxon>Saprolegniomycetes</taxon>
        <taxon>Saprolegniales</taxon>
        <taxon>Verrucalvaceae</taxon>
        <taxon>Aphanomyces</taxon>
    </lineage>
</organism>
<dbReference type="PANTHER" id="PTHR37031">
    <property type="entry name" value="METALLOPHOSPHATASE BINDING DOMAIN PROTEIN"/>
    <property type="match status" value="1"/>
</dbReference>
<dbReference type="SUPFAM" id="SSF47473">
    <property type="entry name" value="EF-hand"/>
    <property type="match status" value="1"/>
</dbReference>
<feature type="compositionally biased region" description="Basic and acidic residues" evidence="1">
    <location>
        <begin position="2354"/>
        <end position="2363"/>
    </location>
</feature>
<evidence type="ECO:0000313" key="2">
    <source>
        <dbReference type="EMBL" id="KAF0686609.1"/>
    </source>
</evidence>
<evidence type="ECO:0000313" key="3">
    <source>
        <dbReference type="EMBL" id="VFT98284.1"/>
    </source>
</evidence>
<dbReference type="OrthoDB" id="2419400at2759"/>
<gene>
    <name evidence="3" type="primary">Aste57867_21614</name>
    <name evidence="2" type="ORF">As57867_021545</name>
    <name evidence="3" type="ORF">ASTE57867_21614</name>
</gene>
<evidence type="ECO:0000256" key="1">
    <source>
        <dbReference type="SAM" id="MobiDB-lite"/>
    </source>
</evidence>
<dbReference type="EMBL" id="CAADRA010007009">
    <property type="protein sequence ID" value="VFT98284.1"/>
    <property type="molecule type" value="Genomic_DNA"/>
</dbReference>
<protein>
    <submittedName>
        <fullName evidence="3">Aste57867_21614 protein</fullName>
    </submittedName>
</protein>
<feature type="compositionally biased region" description="Basic and acidic residues" evidence="1">
    <location>
        <begin position="2369"/>
        <end position="2394"/>
    </location>
</feature>
<dbReference type="InterPro" id="IPR011992">
    <property type="entry name" value="EF-hand-dom_pair"/>
</dbReference>
<reference evidence="3 4" key="1">
    <citation type="submission" date="2019-03" db="EMBL/GenBank/DDBJ databases">
        <authorList>
            <person name="Gaulin E."/>
            <person name="Dumas B."/>
        </authorList>
    </citation>
    <scope>NUCLEOTIDE SEQUENCE [LARGE SCALE GENOMIC DNA]</scope>
    <source>
        <strain evidence="3">CBS 568.67</strain>
    </source>
</reference>
<name>A0A485LIP6_9STRA</name>
<feature type="compositionally biased region" description="Basic and acidic residues" evidence="1">
    <location>
        <begin position="2422"/>
        <end position="2467"/>
    </location>
</feature>
<dbReference type="EMBL" id="VJMH01006983">
    <property type="protein sequence ID" value="KAF0686609.1"/>
    <property type="molecule type" value="Genomic_DNA"/>
</dbReference>
<feature type="compositionally biased region" description="Low complexity" evidence="1">
    <location>
        <begin position="1905"/>
        <end position="1914"/>
    </location>
</feature>
<proteinExistence type="predicted"/>
<sequence>MEALLAVIEELFLLNKRFSLKRIQRVWETYRRWLNPHMTDGGYSLTLSEFLYIVEVKSAAEDDEARRFFDRMKVLTVTNGREQLDLLEFLLTFTVLSRGAWDDKCKFLFHLMDFDVEDEIAEEELAMLITIVCDGLRKFEIFSIVPSFDEITAMAADGFLSTDVAYGTKMNFNQFVNWCVFHTDPLALVSRLTCGFRVRALIHGLRALAHAKHVYLTTDPYYHYQTTLLTTTDALEAMHVVCGPVVGQITDHGARILYEFSASGTVEFYAFCADKATSPMPSDVGSMHLSLQEKIALAVTAYEPLVVEFNTLAPRTAYTICLVGAARSDRTACVARVMTAAPLDVDDSAVSLHLFNHWGHTPSLTAERLSFDQAFHIVEAAPHFAINVHWHLGLLSPRTVLDTLDLLRRAPAASTIALETAAARIASHFRATMGHHLLQSLFGASSNLCFTSWRHVMYGMFTPDDLAAVDALHVPHHVQWLETRVQEHCAKYMKQLWPPREEAAASVGTLTIGRTLVLLLDATATPNDIAPHLPLTDAVITTVVLTPEPLVPYQIPADASLPSILEPLKTWKLRSSVSKLVVASATTSHHMGVESSITFQDTTTSFSQLVVGHLRPTLAYEDPTPPESLPSYQVAKYVVQHMGVISTTHVGAVHAHATMSSHEACHPHVNVQLRATQPSTPLHVVVGPVVGLVTSSDVSILLECDRQVLLVCHVIDRVTHATFTCKATTVANRPVVFRVDNLLPHRTYDVQFQGLPHLSVAFHTRQARASAVHLTCVANDHLFPAEDINFAPLSTAWHAYTTNVLAFPSTDATIYFGQHVATLNMVETAMRVWEAEPENVERIADCFRHAIRAHWHANRHVLSHGSHWFVGAGFDWSAYTVTPLSRQVVAVAQEVAWEYQQHAQTSASARRRYCYHVLDGVGFLHLDLLEHRLQTPHEYLQNTPQLLSPEQWALIEMVLTSSSADAHCLVITCDEPIVWHLRRDDIPVALLWRDWIMYPTELSKLLRLCGAWVKAEAAARNLLFLCGGLCAATTTIQDTVTGVAWQQLVVGPVSNPLQLPPTGLPDSGTLLDTFDVHHAFTSGEAVPQYVSVCAVPHPTHATFALHQTPINQPSALVLVGPVIGKLTATTVRVLIEVDRSVDACTCVCTNVLTKERHTSTSALVAYRPFAFSIATLAPATAYTVSFEGITSLDEASAFQTPHVTPCAFDCLVVHDSNWRNLAPPGSSWLALLQGPSYHAKTAAATATDNNDPLQPAENLWRHIHDTTTALPLRRPLVVIHNGAQVHLRHAFTEKELVAMVQRMLAMPQDEWKKVMRPEIQHRLQSVYRVQWNVPPFRDALRTCSHVMLLDEDDLYFTASLVDAKFDDHHDEVAQILHFFRQVAQTVWFFYQNQLWTDLQEDVLATRTSSFVPFGATTLVVLNKNLTPVAADDALADDGPKKTKKGKAKIEKRNSTKTTGIDLTKVAQANNLLPPAAWLVLDDAIIATKATECKLMVVVVCVDLIEVSMASMFLTGVTRLLEKLFDWKNQRLNDRDVVVLMQSTTTNDAYDVTDQRSHATIRLVPVGSITDATRHASPSYPVAGGRFSKRFSFAPAIGDTDKQPFAWTKGYGHFHVASDLQVVQWYHVAHWLPTTRPCHAITGPILGRMDVVDDEVAAETFVTVSIVLEVNAAASITCVVVDVLANVSTRVTLDVEPYEPTTFRCSKLSPSRRYAYSFDGLANRDERKGTFHTPSTHVDALNLVALSLNFPQVRVAASPNLWEALHARLQVPWHGIDLVVHVGGQVQMQNAADDCLRWLQTQPTTSTLDMRRLMRTRFQQEYRAAWNVPYVRTVLGQTSQLMMWSTSDIATFFGRSKAILVKESSDEDAELMEMVVAEAKATARMYYDALGWRTDLDDEDDGADDGSGAATADKGVATDTKSSDDANKALVRPDYFAVRMGLIAMFVFDMKSTTAGDQITCNNRLTTPPSERPLISEAQWLAFERICRKKSVRALVLVMELPLLVTAKPESFPGATLAAHWLACPAQLDQLLSLLFRWKQKVDGRDVVILSGNLHLGLDTFIQDTKSTFGFHSFVTGPIAAPVEPFAFEDQGKVMEKRFSFAHRFSPPQANYVLVEVALLEETQPDQSVAYSALVNGDLIHADNMRVMHDPQRLNRWPAWWKNYCPMAATAFWSDIVLKAQSTADVARYVREETALTNLLKPFYVKYNFIDTTRMEELQSASPTQAVARFRDVLRDVWQAVPDAIKHVCADVEDPFVLDIALKQLTHDIAGPIDMNAFQAICKDLIMSAARVYAATSLHVEDEQAAAQTRRQDAVRAQELARREAMALESEAKRETEHLAELQKRSILEYAQEKNRLDKEKEARAAAARDAAKEAKKAARDAEKERQRDEDVAIRKERKALKTMKQALDDQTAARGGAQTDESLEKEIEWTRRNRLVEARAQRREEQKYREGVRKDAKKQKKDDDKQG</sequence>
<keyword evidence="4" id="KW-1185">Reference proteome</keyword>
<feature type="region of interest" description="Disordered" evidence="1">
    <location>
        <begin position="1897"/>
        <end position="1922"/>
    </location>
</feature>
<accession>A0A485LIP6</accession>
<feature type="region of interest" description="Disordered" evidence="1">
    <location>
        <begin position="2354"/>
        <end position="2467"/>
    </location>
</feature>
<dbReference type="Gene3D" id="3.60.21.70">
    <property type="entry name" value="PhoD-like phosphatase"/>
    <property type="match status" value="2"/>
</dbReference>
<dbReference type="PANTHER" id="PTHR37031:SF2">
    <property type="entry name" value="PHOD-LIKE PHOSPHATASE METALLOPHOSPHATASE DOMAIN-CONTAINING PROTEIN"/>
    <property type="match status" value="1"/>
</dbReference>
<reference evidence="2" key="2">
    <citation type="submission" date="2019-06" db="EMBL/GenBank/DDBJ databases">
        <title>Genomics analysis of Aphanomyces spp. identifies a new class of oomycete effector associated with host adaptation.</title>
        <authorList>
            <person name="Gaulin E."/>
        </authorList>
    </citation>
    <scope>NUCLEOTIDE SEQUENCE</scope>
    <source>
        <strain evidence="2">CBS 578.67</strain>
    </source>
</reference>
<evidence type="ECO:0000313" key="4">
    <source>
        <dbReference type="Proteomes" id="UP000332933"/>
    </source>
</evidence>
<dbReference type="Proteomes" id="UP000332933">
    <property type="component" value="Unassembled WGS sequence"/>
</dbReference>
<dbReference type="Gene3D" id="1.10.238.10">
    <property type="entry name" value="EF-hand"/>
    <property type="match status" value="1"/>
</dbReference>
<dbReference type="InterPro" id="IPR038607">
    <property type="entry name" value="PhoD-like_sf"/>
</dbReference>